<dbReference type="STRING" id="220714.SAMN05660469_1389"/>
<sequence length="281" mass="32201">MTVEKLIKRNNELRSELNRENEAFYSDFLIYARTTNWLKDEQAVEEQLLAILQDILEAQKDGQSAADYFGTDPKHVADSLLKSLPIKVSSFFSLIFYAFFGYLAITFIPSISVPGKVIDLGDYMLSGAYLTVGACFVTWLMGEAIYAFKRNPLQKWLKYIFSFIIAVAFLFPAFAINVWVKTPIRSTFDGWIGIATIVVMLIVLGIYQKISRFDKIINRPIFYYIVFQAIVGITSRLPFFENQIATKNGKLLLAGILVIGLLVFWLFSWRTLQKMKNDNEK</sequence>
<evidence type="ECO:0000256" key="1">
    <source>
        <dbReference type="SAM" id="Phobius"/>
    </source>
</evidence>
<feature type="transmembrane region" description="Helical" evidence="1">
    <location>
        <begin position="91"/>
        <end position="111"/>
    </location>
</feature>
<keyword evidence="1" id="KW-1133">Transmembrane helix</keyword>
<feature type="transmembrane region" description="Helical" evidence="1">
    <location>
        <begin position="123"/>
        <end position="147"/>
    </location>
</feature>
<dbReference type="SUPFAM" id="SSF158560">
    <property type="entry name" value="BH3980-like"/>
    <property type="match status" value="1"/>
</dbReference>
<reference evidence="2 3" key="1">
    <citation type="journal article" date="2015" name="BMC Genomics">
        <title>Comparative genomics of Fructobacillus spp. and Leuconostoc spp. reveals niche-specific evolution of Fructobacillus spp.</title>
        <authorList>
            <person name="Endo A."/>
            <person name="Tanizawa Y."/>
            <person name="Tanaka N."/>
            <person name="Maeno S."/>
            <person name="Kumar H."/>
            <person name="Shiwa Y."/>
            <person name="Okada S."/>
            <person name="Yoshikawa H."/>
            <person name="Dicks L."/>
            <person name="Nakagawa J."/>
            <person name="Arita M."/>
        </authorList>
    </citation>
    <scope>NUCLEOTIDE SEQUENCE [LARGE SCALE GENOMIC DNA]</scope>
    <source>
        <strain evidence="2 3">DSM 15468</strain>
    </source>
</reference>
<keyword evidence="1" id="KW-0472">Membrane</keyword>
<gene>
    <name evidence="2" type="ORF">FPFC_070420</name>
</gene>
<dbReference type="EMBL" id="DF968069">
    <property type="protein sequence ID" value="GAP03426.1"/>
    <property type="molecule type" value="Genomic_DNA"/>
</dbReference>
<feature type="transmembrane region" description="Helical" evidence="1">
    <location>
        <begin position="191"/>
        <end position="209"/>
    </location>
</feature>
<accession>A0A3F3GXR7</accession>
<protein>
    <submittedName>
        <fullName evidence="2">Integral membrane protein</fullName>
    </submittedName>
</protein>
<dbReference type="AlphaFoldDB" id="A0A3F3GXR7"/>
<dbReference type="RefSeq" id="WP_059379189.1">
    <property type="nucleotide sequence ID" value="NZ_DF968069.1"/>
</dbReference>
<feature type="transmembrane region" description="Helical" evidence="1">
    <location>
        <begin position="221"/>
        <end position="239"/>
    </location>
</feature>
<keyword evidence="3" id="KW-1185">Reference proteome</keyword>
<dbReference type="OrthoDB" id="1655249at2"/>
<feature type="transmembrane region" description="Helical" evidence="1">
    <location>
        <begin position="251"/>
        <end position="272"/>
    </location>
</feature>
<dbReference type="PANTHER" id="PTHR41307">
    <property type="entry name" value="MEMBRANE PROTEIN-RELATED"/>
    <property type="match status" value="1"/>
</dbReference>
<dbReference type="PANTHER" id="PTHR41307:SF1">
    <property type="entry name" value="MEMBRANE PROTEIN"/>
    <property type="match status" value="1"/>
</dbReference>
<proteinExistence type="predicted"/>
<dbReference type="Proteomes" id="UP000061227">
    <property type="component" value="Unassembled WGS sequence"/>
</dbReference>
<evidence type="ECO:0000313" key="2">
    <source>
        <dbReference type="EMBL" id="GAP03426.1"/>
    </source>
</evidence>
<feature type="transmembrane region" description="Helical" evidence="1">
    <location>
        <begin position="159"/>
        <end position="179"/>
    </location>
</feature>
<name>A0A3F3GXR7_9LACO</name>
<evidence type="ECO:0000313" key="3">
    <source>
        <dbReference type="Proteomes" id="UP000061227"/>
    </source>
</evidence>
<keyword evidence="1" id="KW-0812">Transmembrane</keyword>
<organism evidence="2 3">
    <name type="scientific">Fructobacillus pseudoficulneus</name>
    <dbReference type="NCBI Taxonomy" id="220714"/>
    <lineage>
        <taxon>Bacteria</taxon>
        <taxon>Bacillati</taxon>
        <taxon>Bacillota</taxon>
        <taxon>Bacilli</taxon>
        <taxon>Lactobacillales</taxon>
        <taxon>Lactobacillaceae</taxon>
        <taxon>Fructobacillus</taxon>
    </lineage>
</organism>